<evidence type="ECO:0000259" key="2">
    <source>
        <dbReference type="Pfam" id="PF22725"/>
    </source>
</evidence>
<evidence type="ECO:0000313" key="4">
    <source>
        <dbReference type="Proteomes" id="UP000316426"/>
    </source>
</evidence>
<dbReference type="InterPro" id="IPR051450">
    <property type="entry name" value="Gfo/Idh/MocA_Oxidoreductases"/>
</dbReference>
<dbReference type="Proteomes" id="UP000316426">
    <property type="component" value="Chromosome"/>
</dbReference>
<dbReference type="KEGG" id="bmei:Spa11_14860"/>
<protein>
    <submittedName>
        <fullName evidence="3">Dehydrogenase</fullName>
        <ecNumber evidence="3">1.1.1.312</ecNumber>
    </submittedName>
</protein>
<organism evidence="3 4">
    <name type="scientific">Botrimarina mediterranea</name>
    <dbReference type="NCBI Taxonomy" id="2528022"/>
    <lineage>
        <taxon>Bacteria</taxon>
        <taxon>Pseudomonadati</taxon>
        <taxon>Planctomycetota</taxon>
        <taxon>Planctomycetia</taxon>
        <taxon>Pirellulales</taxon>
        <taxon>Lacipirellulaceae</taxon>
        <taxon>Botrimarina</taxon>
    </lineage>
</organism>
<dbReference type="GO" id="GO:0000166">
    <property type="term" value="F:nucleotide binding"/>
    <property type="evidence" value="ECO:0007669"/>
    <property type="project" value="InterPro"/>
</dbReference>
<dbReference type="Pfam" id="PF01408">
    <property type="entry name" value="GFO_IDH_MocA"/>
    <property type="match status" value="1"/>
</dbReference>
<feature type="domain" description="Gfo/Idh/MocA-like oxidoreductase N-terminal" evidence="1">
    <location>
        <begin position="5"/>
        <end position="120"/>
    </location>
</feature>
<name>A0A518K680_9BACT</name>
<evidence type="ECO:0000259" key="1">
    <source>
        <dbReference type="Pfam" id="PF01408"/>
    </source>
</evidence>
<accession>A0A518K680</accession>
<dbReference type="InterPro" id="IPR000683">
    <property type="entry name" value="Gfo/Idh/MocA-like_OxRdtase_N"/>
</dbReference>
<gene>
    <name evidence="3" type="ORF">Spa11_14860</name>
</gene>
<dbReference type="GO" id="GO:0050606">
    <property type="term" value="F:4-carboxy-2-hydroxymuconate semialdehyde hemiacetal dehydrogenase activity"/>
    <property type="evidence" value="ECO:0007669"/>
    <property type="project" value="UniProtKB-EC"/>
</dbReference>
<dbReference type="Gene3D" id="3.40.50.720">
    <property type="entry name" value="NAD(P)-binding Rossmann-like Domain"/>
    <property type="match status" value="1"/>
</dbReference>
<dbReference type="InterPro" id="IPR036291">
    <property type="entry name" value="NAD(P)-bd_dom_sf"/>
</dbReference>
<proteinExistence type="predicted"/>
<dbReference type="Pfam" id="PF22725">
    <property type="entry name" value="GFO_IDH_MocA_C3"/>
    <property type="match status" value="1"/>
</dbReference>
<dbReference type="SUPFAM" id="SSF51735">
    <property type="entry name" value="NAD(P)-binding Rossmann-fold domains"/>
    <property type="match status" value="1"/>
</dbReference>
<keyword evidence="3" id="KW-0560">Oxidoreductase</keyword>
<reference evidence="3 4" key="1">
    <citation type="submission" date="2019-02" db="EMBL/GenBank/DDBJ databases">
        <title>Deep-cultivation of Planctomycetes and their phenomic and genomic characterization uncovers novel biology.</title>
        <authorList>
            <person name="Wiegand S."/>
            <person name="Jogler M."/>
            <person name="Boedeker C."/>
            <person name="Pinto D."/>
            <person name="Vollmers J."/>
            <person name="Rivas-Marin E."/>
            <person name="Kohn T."/>
            <person name="Peeters S.H."/>
            <person name="Heuer A."/>
            <person name="Rast P."/>
            <person name="Oberbeckmann S."/>
            <person name="Bunk B."/>
            <person name="Jeske O."/>
            <person name="Meyerdierks A."/>
            <person name="Storesund J.E."/>
            <person name="Kallscheuer N."/>
            <person name="Luecker S."/>
            <person name="Lage O.M."/>
            <person name="Pohl T."/>
            <person name="Merkel B.J."/>
            <person name="Hornburger P."/>
            <person name="Mueller R.-W."/>
            <person name="Bruemmer F."/>
            <person name="Labrenz M."/>
            <person name="Spormann A.M."/>
            <person name="Op den Camp H."/>
            <person name="Overmann J."/>
            <person name="Amann R."/>
            <person name="Jetten M.S.M."/>
            <person name="Mascher T."/>
            <person name="Medema M.H."/>
            <person name="Devos D.P."/>
            <person name="Kaster A.-K."/>
            <person name="Ovreas L."/>
            <person name="Rohde M."/>
            <person name="Galperin M.Y."/>
            <person name="Jogler C."/>
        </authorList>
    </citation>
    <scope>NUCLEOTIDE SEQUENCE [LARGE SCALE GENOMIC DNA]</scope>
    <source>
        <strain evidence="3 4">Spa11</strain>
    </source>
</reference>
<dbReference type="RefSeq" id="WP_145109995.1">
    <property type="nucleotide sequence ID" value="NZ_CP036349.1"/>
</dbReference>
<dbReference type="PANTHER" id="PTHR43377:SF1">
    <property type="entry name" value="BILIVERDIN REDUCTASE A"/>
    <property type="match status" value="1"/>
</dbReference>
<feature type="domain" description="GFO/IDH/MocA-like oxidoreductase" evidence="2">
    <location>
        <begin position="145"/>
        <end position="230"/>
    </location>
</feature>
<dbReference type="SUPFAM" id="SSF55347">
    <property type="entry name" value="Glyceraldehyde-3-phosphate dehydrogenase-like, C-terminal domain"/>
    <property type="match status" value="1"/>
</dbReference>
<sequence>MKPVRLAVIGAGKLGGYHANLAAKLEAFDLVAVADPHPVSCEKLAAKTGSHAVAKVEEVLDRIDAAVVATPTATHYDVVTGLLAAGKHVLVEKPITPAAAEATKLVAAADRAGVVLQVGHVERFSPALVAAGDAVKQPRFIRSERTSGYTFRSTDIGAVLDLMIHDIDLVLSLADSEVVEVWATGLSVLGGHEDMASARLVFANGCVADLTASRVSYELRRTMQVVTARGFTAIDFATGKATTVSPTHEVLRGEFNGESLPAERKAELFAGKLFEEVLVKTQHEAPPVNAIELELLDFATAIQTGAKPRVPGAAGRDAVAVAERILASIARNASVERTLHRAA</sequence>
<keyword evidence="4" id="KW-1185">Reference proteome</keyword>
<dbReference type="EMBL" id="CP036349">
    <property type="protein sequence ID" value="QDV73290.1"/>
    <property type="molecule type" value="Genomic_DNA"/>
</dbReference>
<evidence type="ECO:0000313" key="3">
    <source>
        <dbReference type="EMBL" id="QDV73290.1"/>
    </source>
</evidence>
<dbReference type="InterPro" id="IPR055170">
    <property type="entry name" value="GFO_IDH_MocA-like_dom"/>
</dbReference>
<dbReference type="Gene3D" id="3.30.360.10">
    <property type="entry name" value="Dihydrodipicolinate Reductase, domain 2"/>
    <property type="match status" value="1"/>
</dbReference>
<dbReference type="AlphaFoldDB" id="A0A518K680"/>
<dbReference type="EC" id="1.1.1.312" evidence="3"/>
<dbReference type="PANTHER" id="PTHR43377">
    <property type="entry name" value="BILIVERDIN REDUCTASE A"/>
    <property type="match status" value="1"/>
</dbReference>